<dbReference type="SMART" id="SM00717">
    <property type="entry name" value="SANT"/>
    <property type="match status" value="2"/>
</dbReference>
<feature type="domain" description="Myb-like" evidence="1">
    <location>
        <begin position="26"/>
        <end position="77"/>
    </location>
</feature>
<feature type="domain" description="Myb-like" evidence="1">
    <location>
        <begin position="78"/>
        <end position="128"/>
    </location>
</feature>
<feature type="domain" description="HTH myb-type" evidence="2">
    <location>
        <begin position="26"/>
        <end position="77"/>
    </location>
</feature>
<dbReference type="InterPro" id="IPR050560">
    <property type="entry name" value="MYB_TF"/>
</dbReference>
<feature type="domain" description="HTH myb-type" evidence="2">
    <location>
        <begin position="78"/>
        <end position="132"/>
    </location>
</feature>
<accession>A0ABR2H964</accession>
<gene>
    <name evidence="3" type="ORF">M9Y10_025617</name>
</gene>
<dbReference type="InterPro" id="IPR017930">
    <property type="entry name" value="Myb_dom"/>
</dbReference>
<evidence type="ECO:0000259" key="1">
    <source>
        <dbReference type="PROSITE" id="PS50090"/>
    </source>
</evidence>
<dbReference type="CDD" id="cd00167">
    <property type="entry name" value="SANT"/>
    <property type="match status" value="2"/>
</dbReference>
<reference evidence="3 4" key="1">
    <citation type="submission" date="2024-04" db="EMBL/GenBank/DDBJ databases">
        <title>Tritrichomonas musculus Genome.</title>
        <authorList>
            <person name="Alves-Ferreira E."/>
            <person name="Grigg M."/>
            <person name="Lorenzi H."/>
            <person name="Galac M."/>
        </authorList>
    </citation>
    <scope>NUCLEOTIDE SEQUENCE [LARGE SCALE GENOMIC DNA]</scope>
    <source>
        <strain evidence="3 4">EAF2021</strain>
    </source>
</reference>
<dbReference type="Pfam" id="PF13921">
    <property type="entry name" value="Myb_DNA-bind_6"/>
    <property type="match status" value="1"/>
</dbReference>
<name>A0ABR2H964_9EUKA</name>
<dbReference type="Proteomes" id="UP001470230">
    <property type="component" value="Unassembled WGS sequence"/>
</dbReference>
<dbReference type="InterPro" id="IPR001005">
    <property type="entry name" value="SANT/Myb"/>
</dbReference>
<dbReference type="EMBL" id="JAPFFF010000037">
    <property type="protein sequence ID" value="KAK8842753.1"/>
    <property type="molecule type" value="Genomic_DNA"/>
</dbReference>
<evidence type="ECO:0000313" key="3">
    <source>
        <dbReference type="EMBL" id="KAK8842753.1"/>
    </source>
</evidence>
<dbReference type="PANTHER" id="PTHR45614">
    <property type="entry name" value="MYB PROTEIN-RELATED"/>
    <property type="match status" value="1"/>
</dbReference>
<evidence type="ECO:0000259" key="2">
    <source>
        <dbReference type="PROSITE" id="PS51294"/>
    </source>
</evidence>
<sequence>MPRQTTAKTGQPQNAEIIPLMQCIKKMATNKRKFTPEEDSLIIELVGGERYPNWNDIASHINGKNARQCRERYNHYLAPNVSNEPWTEEEDKVLLEKYQQFGTDWAKICTFFKGRTNTAVKNRFNVHLSKKFTNTNININMLLQVPQQQIQQEQISQPQASLENFASLTEESNSQQNLFDYQISEDDSALYNFEFNSDDHFISSMGSAEPEQDENLFPYF</sequence>
<protein>
    <recommendedName>
        <fullName evidence="5">Myb-like DNA-binding domain containing protein</fullName>
    </recommendedName>
</protein>
<dbReference type="PANTHER" id="PTHR45614:SF253">
    <property type="entry name" value="CHROMOSOME UNDETERMINED SCAFFOLD_38, WHOLE GENOME SHOTGUN SEQUENCE"/>
    <property type="match status" value="1"/>
</dbReference>
<comment type="caution">
    <text evidence="3">The sequence shown here is derived from an EMBL/GenBank/DDBJ whole genome shotgun (WGS) entry which is preliminary data.</text>
</comment>
<dbReference type="PROSITE" id="PS50090">
    <property type="entry name" value="MYB_LIKE"/>
    <property type="match status" value="2"/>
</dbReference>
<dbReference type="PROSITE" id="PS51294">
    <property type="entry name" value="HTH_MYB"/>
    <property type="match status" value="2"/>
</dbReference>
<dbReference type="SUPFAM" id="SSF46689">
    <property type="entry name" value="Homeodomain-like"/>
    <property type="match status" value="2"/>
</dbReference>
<evidence type="ECO:0008006" key="5">
    <source>
        <dbReference type="Google" id="ProtNLM"/>
    </source>
</evidence>
<dbReference type="InterPro" id="IPR009057">
    <property type="entry name" value="Homeodomain-like_sf"/>
</dbReference>
<keyword evidence="4" id="KW-1185">Reference proteome</keyword>
<dbReference type="Gene3D" id="1.10.10.60">
    <property type="entry name" value="Homeodomain-like"/>
    <property type="match status" value="2"/>
</dbReference>
<proteinExistence type="predicted"/>
<evidence type="ECO:0000313" key="4">
    <source>
        <dbReference type="Proteomes" id="UP001470230"/>
    </source>
</evidence>
<organism evidence="3 4">
    <name type="scientific">Tritrichomonas musculus</name>
    <dbReference type="NCBI Taxonomy" id="1915356"/>
    <lineage>
        <taxon>Eukaryota</taxon>
        <taxon>Metamonada</taxon>
        <taxon>Parabasalia</taxon>
        <taxon>Tritrichomonadida</taxon>
        <taxon>Tritrichomonadidae</taxon>
        <taxon>Tritrichomonas</taxon>
    </lineage>
</organism>